<dbReference type="AlphaFoldDB" id="A0A1Q9JJN1"/>
<organism evidence="2 3">
    <name type="scientific">Hornefia porci</name>
    <dbReference type="NCBI Taxonomy" id="2652292"/>
    <lineage>
        <taxon>Bacteria</taxon>
        <taxon>Bacillati</taxon>
        <taxon>Bacillota</taxon>
        <taxon>Clostridia</taxon>
        <taxon>Peptostreptococcales</taxon>
        <taxon>Anaerovoracaceae</taxon>
        <taxon>Hornefia</taxon>
    </lineage>
</organism>
<keyword evidence="3" id="KW-1185">Reference proteome</keyword>
<name>A0A1Q9JJN1_9FIRM</name>
<dbReference type="OrthoDB" id="1905896at2"/>
<comment type="caution">
    <text evidence="2">The sequence shown here is derived from an EMBL/GenBank/DDBJ whole genome shotgun (WGS) entry which is preliminary data.</text>
</comment>
<accession>A0A1Q9JJN1</accession>
<evidence type="ECO:0000313" key="2">
    <source>
        <dbReference type="EMBL" id="OLR56428.1"/>
    </source>
</evidence>
<feature type="signal peptide" evidence="1">
    <location>
        <begin position="1"/>
        <end position="24"/>
    </location>
</feature>
<evidence type="ECO:0000313" key="3">
    <source>
        <dbReference type="Proteomes" id="UP000187404"/>
    </source>
</evidence>
<protein>
    <submittedName>
        <fullName evidence="2">Uncharacterized protein</fullName>
    </submittedName>
</protein>
<reference evidence="2 3" key="1">
    <citation type="journal article" date="2016" name="Appl. Environ. Microbiol.">
        <title>Function and Phylogeny of Bacterial Butyryl Coenzyme A:Acetate Transferases and Their Diversity in the Proximal Colon of Swine.</title>
        <authorList>
            <person name="Trachsel J."/>
            <person name="Bayles D.O."/>
            <person name="Looft T."/>
            <person name="Levine U.Y."/>
            <person name="Allen H.K."/>
        </authorList>
    </citation>
    <scope>NUCLEOTIDE SEQUENCE [LARGE SCALE GENOMIC DNA]</scope>
    <source>
        <strain evidence="2 3">68-3-10</strain>
    </source>
</reference>
<dbReference type="EMBL" id="MJIE01000001">
    <property type="protein sequence ID" value="OLR56428.1"/>
    <property type="molecule type" value="Genomic_DNA"/>
</dbReference>
<dbReference type="RefSeq" id="WP_075714043.1">
    <property type="nucleotide sequence ID" value="NZ_MJIE01000001.1"/>
</dbReference>
<gene>
    <name evidence="2" type="ORF">BHK98_10310</name>
</gene>
<feature type="chain" id="PRO_5038336292" evidence="1">
    <location>
        <begin position="25"/>
        <end position="604"/>
    </location>
</feature>
<keyword evidence="1" id="KW-0732">Signal</keyword>
<proteinExistence type="predicted"/>
<evidence type="ECO:0000256" key="1">
    <source>
        <dbReference type="SAM" id="SignalP"/>
    </source>
</evidence>
<dbReference type="Proteomes" id="UP000187404">
    <property type="component" value="Unassembled WGS sequence"/>
</dbReference>
<sequence>MNILKKAGSILLIFVMAAAFMPFASTFAAGNNTTSEVHAASAAVKVKPVTAKSGGYRVKVSQKKVNYKDGTVTFYGYKTLKKKKIRKVSVTAYMYAGKSVMQKKTKTVRLSGLRASKNKVNFKFPAFGKYTVKVRYYGNGKSPRKTLTLKKVGVVAEEYNIAALNGTFGPLLFTMNLWNDGVLTSKTTGRPIPTVVALSRADAYNWSKLPKNVYSNPLSKTPKSYSFTTKVLRMQAYVKDLHSMNKNSRFHVYLADNCIKRVFDLMYANKIKDDHFDLTLLSDGTASYSFFNKVYNAKDSDPYDALKSMKAEWRTTKNAFLYGHGLNTNALDYSIGGKNLCMSKYTYAAVASQPNYKWWVTRTNGTFQSTDAAFLKEATDRMTLVGINSMLTDIQKKGDSAVKEFKALYHFSDTMFADAAKAKKKVMVLMGSRVNSEPNFEEFSKYVMKEYGSGYMYYYKGHPATPTKLYPEKQAQLDKLGIRDVESSIAAELILFFYPDVYVSGMSNSTLNGSYTAGHTCAYLGTRLANKDKIIRGELFREFFTKITGDYEDSIKVLCKDDPSLEHSYLVEYNTKDGDHIAIYDSKANTLTKYIKKGDSYEKE</sequence>